<keyword evidence="3" id="KW-1185">Reference proteome</keyword>
<reference evidence="2 3" key="1">
    <citation type="submission" date="2014-06" db="EMBL/GenBank/DDBJ databases">
        <title>Evolutionary Origins and Diversification of the Mycorrhizal Mutualists.</title>
        <authorList>
            <consortium name="DOE Joint Genome Institute"/>
            <consortium name="Mycorrhizal Genomics Consortium"/>
            <person name="Kohler A."/>
            <person name="Kuo A."/>
            <person name="Nagy L.G."/>
            <person name="Floudas D."/>
            <person name="Copeland A."/>
            <person name="Barry K.W."/>
            <person name="Cichocki N."/>
            <person name="Veneault-Fourrey C."/>
            <person name="LaButti K."/>
            <person name="Lindquist E.A."/>
            <person name="Lipzen A."/>
            <person name="Lundell T."/>
            <person name="Morin E."/>
            <person name="Murat C."/>
            <person name="Riley R."/>
            <person name="Ohm R."/>
            <person name="Sun H."/>
            <person name="Tunlid A."/>
            <person name="Henrissat B."/>
            <person name="Grigoriev I.V."/>
            <person name="Hibbett D.S."/>
            <person name="Martin F."/>
        </authorList>
    </citation>
    <scope>NUCLEOTIDE SEQUENCE [LARGE SCALE GENOMIC DNA]</scope>
    <source>
        <strain evidence="2 3">SS14</strain>
    </source>
</reference>
<evidence type="ECO:0000256" key="1">
    <source>
        <dbReference type="SAM" id="MobiDB-lite"/>
    </source>
</evidence>
<proteinExistence type="predicted"/>
<dbReference type="EMBL" id="KN837221">
    <property type="protein sequence ID" value="KIJ32860.1"/>
    <property type="molecule type" value="Genomic_DNA"/>
</dbReference>
<accession>A0A0C9V5U9</accession>
<dbReference type="HOGENOM" id="CLU_557981_0_0_1"/>
<organism evidence="2 3">
    <name type="scientific">Sphaerobolus stellatus (strain SS14)</name>
    <dbReference type="NCBI Taxonomy" id="990650"/>
    <lineage>
        <taxon>Eukaryota</taxon>
        <taxon>Fungi</taxon>
        <taxon>Dikarya</taxon>
        <taxon>Basidiomycota</taxon>
        <taxon>Agaricomycotina</taxon>
        <taxon>Agaricomycetes</taxon>
        <taxon>Phallomycetidae</taxon>
        <taxon>Geastrales</taxon>
        <taxon>Sphaerobolaceae</taxon>
        <taxon>Sphaerobolus</taxon>
    </lineage>
</organism>
<gene>
    <name evidence="2" type="ORF">M422DRAFT_265350</name>
</gene>
<feature type="compositionally biased region" description="Polar residues" evidence="1">
    <location>
        <begin position="86"/>
        <end position="101"/>
    </location>
</feature>
<name>A0A0C9V5U9_SPHS4</name>
<feature type="compositionally biased region" description="Basic and acidic residues" evidence="1">
    <location>
        <begin position="48"/>
        <end position="58"/>
    </location>
</feature>
<dbReference type="InterPro" id="IPR038765">
    <property type="entry name" value="Papain-like_cys_pep_sf"/>
</dbReference>
<evidence type="ECO:0000313" key="3">
    <source>
        <dbReference type="Proteomes" id="UP000054279"/>
    </source>
</evidence>
<protein>
    <submittedName>
        <fullName evidence="2">Uncharacterized protein</fullName>
    </submittedName>
</protein>
<dbReference type="AlphaFoldDB" id="A0A0C9V5U9"/>
<dbReference type="SUPFAM" id="SSF54001">
    <property type="entry name" value="Cysteine proteinases"/>
    <property type="match status" value="1"/>
</dbReference>
<dbReference type="Proteomes" id="UP000054279">
    <property type="component" value="Unassembled WGS sequence"/>
</dbReference>
<feature type="region of interest" description="Disordered" evidence="1">
    <location>
        <begin position="46"/>
        <end position="120"/>
    </location>
</feature>
<sequence length="489" mass="54872">MDNSNCNEMANSNSSACSGVAQPPLLPQQFPALGVHGCGAADQLGDGRFSHEEGDNNSRHAVSQLADGRHTTGSTSEDRSRHNNSRRAGSQLANGRHTTGSTREDRSRHTTGSTSEDRSRVIFVDSQGNELGVYPSTGLSNSRPPEIPSACTIFRQAVPLPAELPPISLLFQAVDRSIGTVGQWEDEDVNPFHVWSIALAAVTAEEPYNRDPLSLAAHLSGHDIIPPEDFSSIDRNCRVKHSVLTAYIRWLKQYINGHAITRALPMYLRPKVWILDADVFHLPGDTVGHLLTTSQGGRNSTVLDMDAWLIPMWASKRKVWVLGVLDLCRRRYWYVDSQPTFSRDLAAQGQEWVWQHLSRSYSMITQYLGLQRITGNWNGATATHSNRATTGVDSGIWVAADIEAWVLGHTHAPEDLDISRYRLRMRHHIMHLPEVTSTTVIPHVPHLSPEQWGDFEVWQLERNDLSRYSRDYKEECGTWQRVRLPYEPL</sequence>
<dbReference type="Gene3D" id="3.40.395.10">
    <property type="entry name" value="Adenoviral Proteinase, Chain A"/>
    <property type="match status" value="1"/>
</dbReference>
<evidence type="ECO:0000313" key="2">
    <source>
        <dbReference type="EMBL" id="KIJ32860.1"/>
    </source>
</evidence>